<dbReference type="GO" id="GO:0005737">
    <property type="term" value="C:cytoplasm"/>
    <property type="evidence" value="ECO:0007669"/>
    <property type="project" value="UniProtKB-SubCell"/>
</dbReference>
<dbReference type="GO" id="GO:0008270">
    <property type="term" value="F:zinc ion binding"/>
    <property type="evidence" value="ECO:0007669"/>
    <property type="project" value="UniProtKB-KW"/>
</dbReference>
<proteinExistence type="inferred from homology"/>
<keyword evidence="9" id="KW-0862">Zinc</keyword>
<dbReference type="GO" id="GO:0005524">
    <property type="term" value="F:ATP binding"/>
    <property type="evidence" value="ECO:0007669"/>
    <property type="project" value="UniProtKB-KW"/>
</dbReference>
<dbReference type="PROSITE" id="PS00211">
    <property type="entry name" value="ABC_TRANSPORTER_1"/>
    <property type="match status" value="2"/>
</dbReference>
<evidence type="ECO:0000256" key="12">
    <source>
        <dbReference type="ARBA" id="ARBA00023125"/>
    </source>
</evidence>
<reference evidence="18 19" key="1">
    <citation type="journal article" date="2017" name="Front. Microbiol.">
        <title>Genome Sequence of Desulfurella amilsii Strain TR1 and Comparative Genomics of Desulfurellaceae Family.</title>
        <authorList>
            <person name="Florentino A.P."/>
            <person name="Stams A.J."/>
            <person name="Sanchez-Andrea I."/>
        </authorList>
    </citation>
    <scope>NUCLEOTIDE SEQUENCE [LARGE SCALE GENOMIC DNA]</scope>
    <source>
        <strain evidence="18 19">TR1</strain>
    </source>
</reference>
<dbReference type="InterPro" id="IPR003439">
    <property type="entry name" value="ABC_transporter-like_ATP-bd"/>
</dbReference>
<evidence type="ECO:0000256" key="15">
    <source>
        <dbReference type="ARBA" id="ARBA00039316"/>
    </source>
</evidence>
<dbReference type="InterPro" id="IPR041102">
    <property type="entry name" value="UvrA_inter"/>
</dbReference>
<dbReference type="Gene3D" id="1.20.1580.10">
    <property type="entry name" value="ABC transporter ATPase like domain"/>
    <property type="match status" value="2"/>
</dbReference>
<dbReference type="Gene3D" id="1.10.8.280">
    <property type="entry name" value="ABC transporter ATPase domain-like"/>
    <property type="match status" value="1"/>
</dbReference>
<evidence type="ECO:0000256" key="14">
    <source>
        <dbReference type="ARBA" id="ARBA00038000"/>
    </source>
</evidence>
<organism evidence="18 19">
    <name type="scientific">Desulfurella amilsii</name>
    <dbReference type="NCBI Taxonomy" id="1562698"/>
    <lineage>
        <taxon>Bacteria</taxon>
        <taxon>Pseudomonadati</taxon>
        <taxon>Campylobacterota</taxon>
        <taxon>Desulfurellia</taxon>
        <taxon>Desulfurellales</taxon>
        <taxon>Desulfurellaceae</taxon>
        <taxon>Desulfurella</taxon>
    </lineage>
</organism>
<sequence length="950" mass="106396">MLDYIFIKGAKQHNLKNIDIKIPKFKIVSFVGPSGSGKSTVVFDIVYAEGQRRYIESLSAYTRQFLEKLEKSDVDHIEGLSPSISIDQKLSSNSRSTVGTTTEIYDYARIIWANLAQYYCYNCGRKIEQQTPQDIVDKIFELKDKKILIMRPIAINKKGEFSQEFSLLAKQGFLRIIVDDIEYTLDEPPKLDKNKKHTIFLVVDRIIVDENSKERIQQSVELALKNSKTIYVKDVEKDSQDVYSTEFSCPVCNINYSPKNAQSFSFNSPLGACPVCHGLGFVNKLKLEALINENLSLKEGAVKPFSKPRYAQANDYAMQKCKQFGIDVYVPFKDLTSHQKDYILFGSGDFDGIIAMVERFFESDIFFASQNAYLHASVVCPECKGFRLNKESLSAKINGLNIIDVTNLRIDETLEFFKNLEKSLAPTQKQIAKNPLNEIIKRLSFLVDLNLDYLTLSRNTATLSGGEAQRVKLATQIGTSLSGVTYCLDEPSIGLHPSETEKLIKILKELCDLGNTILMVEHNEFLIKNSDYIIDIGPKSGNFGGEVCASGTLKEILENENSLTGKYLSGKLKIEIPEKRKIKDFIKLKNVNVHNIKDLNIDIALGCLVGISGVSGSGKSSLIFDFLLPKLKEKINIQQAFDKKAPQEIDDASLNLTDSEIFDSNVSGDIENFQLIERVIAINQSPIGRTPRSNPATYTSVFTDIRELFANVTQAKILGFTPARFSFNVAGGRCEKCKGEGYIKVEMQFLPDVYVLCETCAGKRYNESTLSVYYKDKNIADVLNMSLDEAYEFFSNVPKIKNKLGVLRDIGLGYIKLGQNATTLSGGEAQRVKLAKELIIPQNKKTLYLFDEPSRGLHPDDIKKLLQVINRLIDNGHSVIIIEHDLDILKSADYIIDMGTGGGDKGGEVIAIGTPQDIAKNPKSLTGKYLKEKLEESNVFNRRHRISKGN</sequence>
<dbReference type="Gene3D" id="3.40.50.300">
    <property type="entry name" value="P-loop containing nucleotide triphosphate hydrolases"/>
    <property type="match status" value="2"/>
</dbReference>
<evidence type="ECO:0000256" key="5">
    <source>
        <dbReference type="ARBA" id="ARBA00022741"/>
    </source>
</evidence>
<evidence type="ECO:0000256" key="7">
    <source>
        <dbReference type="ARBA" id="ARBA00022769"/>
    </source>
</evidence>
<comment type="subcellular location">
    <subcellularLocation>
        <location evidence="1">Cytoplasm</location>
    </subcellularLocation>
</comment>
<dbReference type="Gene3D" id="3.30.1490.20">
    <property type="entry name" value="ATP-grasp fold, A domain"/>
    <property type="match status" value="1"/>
</dbReference>
<evidence type="ECO:0000256" key="16">
    <source>
        <dbReference type="ARBA" id="ARBA00042156"/>
    </source>
</evidence>
<dbReference type="Proteomes" id="UP000194141">
    <property type="component" value="Unassembled WGS sequence"/>
</dbReference>
<dbReference type="AlphaFoldDB" id="A0A1X4XYK3"/>
<dbReference type="GO" id="GO:0006289">
    <property type="term" value="P:nucleotide-excision repair"/>
    <property type="evidence" value="ECO:0007669"/>
    <property type="project" value="InterPro"/>
</dbReference>
<dbReference type="SUPFAM" id="SSF52540">
    <property type="entry name" value="P-loop containing nucleoside triphosphate hydrolases"/>
    <property type="match status" value="2"/>
</dbReference>
<keyword evidence="13" id="KW-0234">DNA repair</keyword>
<accession>A0A1X4XYK3</accession>
<evidence type="ECO:0000256" key="10">
    <source>
        <dbReference type="ARBA" id="ARBA00022840"/>
    </source>
</evidence>
<dbReference type="Pfam" id="PF17755">
    <property type="entry name" value="UvrA_DNA-bind"/>
    <property type="match status" value="1"/>
</dbReference>
<keyword evidence="8" id="KW-0863">Zinc-finger</keyword>
<dbReference type="OrthoDB" id="9809851at2"/>
<keyword evidence="2" id="KW-0963">Cytoplasm</keyword>
<keyword evidence="3" id="KW-0479">Metal-binding</keyword>
<dbReference type="PANTHER" id="PTHR43152">
    <property type="entry name" value="UVRABC SYSTEM PROTEIN A"/>
    <property type="match status" value="1"/>
</dbReference>
<feature type="domain" description="ABC transporter" evidence="17">
    <location>
        <begin position="580"/>
        <end position="925"/>
    </location>
</feature>
<dbReference type="InterPro" id="IPR013815">
    <property type="entry name" value="ATP_grasp_subdomain_1"/>
</dbReference>
<evidence type="ECO:0000256" key="4">
    <source>
        <dbReference type="ARBA" id="ARBA00022737"/>
    </source>
</evidence>
<keyword evidence="4" id="KW-0677">Repeat</keyword>
<keyword evidence="19" id="KW-1185">Reference proteome</keyword>
<evidence type="ECO:0000256" key="6">
    <source>
        <dbReference type="ARBA" id="ARBA00022763"/>
    </source>
</evidence>
<dbReference type="GO" id="GO:0016887">
    <property type="term" value="F:ATP hydrolysis activity"/>
    <property type="evidence" value="ECO:0007669"/>
    <property type="project" value="InterPro"/>
</dbReference>
<evidence type="ECO:0000256" key="9">
    <source>
        <dbReference type="ARBA" id="ARBA00022833"/>
    </source>
</evidence>
<keyword evidence="7" id="KW-0228">DNA excision</keyword>
<keyword evidence="5" id="KW-0547">Nucleotide-binding</keyword>
<evidence type="ECO:0000256" key="3">
    <source>
        <dbReference type="ARBA" id="ARBA00022723"/>
    </source>
</evidence>
<dbReference type="PANTHER" id="PTHR43152:SF3">
    <property type="entry name" value="UVRABC SYSTEM PROTEIN A"/>
    <property type="match status" value="1"/>
</dbReference>
<keyword evidence="6" id="KW-0227">DNA damage</keyword>
<evidence type="ECO:0000259" key="17">
    <source>
        <dbReference type="PROSITE" id="PS50893"/>
    </source>
</evidence>
<dbReference type="InterPro" id="IPR041552">
    <property type="entry name" value="UvrA_DNA-bd"/>
</dbReference>
<name>A0A1X4XYK3_9BACT</name>
<evidence type="ECO:0000256" key="8">
    <source>
        <dbReference type="ARBA" id="ARBA00022771"/>
    </source>
</evidence>
<dbReference type="PROSITE" id="PS50893">
    <property type="entry name" value="ABC_TRANSPORTER_2"/>
    <property type="match status" value="1"/>
</dbReference>
<evidence type="ECO:0000256" key="2">
    <source>
        <dbReference type="ARBA" id="ARBA00022490"/>
    </source>
</evidence>
<dbReference type="GO" id="GO:0004518">
    <property type="term" value="F:nuclease activity"/>
    <property type="evidence" value="ECO:0007669"/>
    <property type="project" value="UniProtKB-KW"/>
</dbReference>
<gene>
    <name evidence="18" type="ORF">DESAMIL20_493</name>
</gene>
<dbReference type="STRING" id="1562698.DESAMIL20_493"/>
<evidence type="ECO:0000313" key="18">
    <source>
        <dbReference type="EMBL" id="OSS42609.1"/>
    </source>
</evidence>
<evidence type="ECO:0000256" key="13">
    <source>
        <dbReference type="ARBA" id="ARBA00023204"/>
    </source>
</evidence>
<protein>
    <recommendedName>
        <fullName evidence="15">UvrABC system protein A</fullName>
    </recommendedName>
    <alternativeName>
        <fullName evidence="16">Excinuclease ABC subunit A</fullName>
    </alternativeName>
</protein>
<comment type="caution">
    <text evidence="18">The sequence shown here is derived from an EMBL/GenBank/DDBJ whole genome shotgun (WGS) entry which is preliminary data.</text>
</comment>
<dbReference type="GO" id="GO:0003677">
    <property type="term" value="F:DNA binding"/>
    <property type="evidence" value="ECO:0007669"/>
    <property type="project" value="UniProtKB-KW"/>
</dbReference>
<dbReference type="RefSeq" id="WP_086033239.1">
    <property type="nucleotide sequence ID" value="NZ_MDSU01000011.1"/>
</dbReference>
<keyword evidence="12" id="KW-0238">DNA-binding</keyword>
<evidence type="ECO:0000256" key="1">
    <source>
        <dbReference type="ARBA" id="ARBA00004496"/>
    </source>
</evidence>
<keyword evidence="10" id="KW-0067">ATP-binding</keyword>
<comment type="similarity">
    <text evidence="14">Belongs to the ABC transporter superfamily. UvrA family.</text>
</comment>
<dbReference type="Pfam" id="PF17760">
    <property type="entry name" value="UvrA_inter"/>
    <property type="match status" value="1"/>
</dbReference>
<dbReference type="NCBIfam" id="NF001503">
    <property type="entry name" value="PRK00349.1"/>
    <property type="match status" value="1"/>
</dbReference>
<dbReference type="InterPro" id="IPR004602">
    <property type="entry name" value="UvrA"/>
</dbReference>
<dbReference type="NCBIfam" id="TIGR00630">
    <property type="entry name" value="uvra"/>
    <property type="match status" value="1"/>
</dbReference>
<dbReference type="GO" id="GO:0009380">
    <property type="term" value="C:excinuclease repair complex"/>
    <property type="evidence" value="ECO:0007669"/>
    <property type="project" value="InterPro"/>
</dbReference>
<dbReference type="InterPro" id="IPR027417">
    <property type="entry name" value="P-loop_NTPase"/>
</dbReference>
<dbReference type="InterPro" id="IPR017871">
    <property type="entry name" value="ABC_transporter-like_CS"/>
</dbReference>
<dbReference type="EMBL" id="MDSU01000011">
    <property type="protein sequence ID" value="OSS42609.1"/>
    <property type="molecule type" value="Genomic_DNA"/>
</dbReference>
<evidence type="ECO:0000313" key="19">
    <source>
        <dbReference type="Proteomes" id="UP000194141"/>
    </source>
</evidence>
<keyword evidence="11" id="KW-0267">Excision nuclease</keyword>
<evidence type="ECO:0000256" key="11">
    <source>
        <dbReference type="ARBA" id="ARBA00022881"/>
    </source>
</evidence>